<feature type="transmembrane region" description="Helical" evidence="19">
    <location>
        <begin position="243"/>
        <end position="263"/>
    </location>
</feature>
<feature type="transmembrane region" description="Helical" evidence="19">
    <location>
        <begin position="141"/>
        <end position="159"/>
    </location>
</feature>
<dbReference type="Pfam" id="PF06750">
    <property type="entry name" value="A24_N_bact"/>
    <property type="match status" value="1"/>
</dbReference>
<evidence type="ECO:0000256" key="14">
    <source>
        <dbReference type="ARBA" id="ARBA00050401"/>
    </source>
</evidence>
<evidence type="ECO:0000313" key="24">
    <source>
        <dbReference type="Proteomes" id="UP000040578"/>
    </source>
</evidence>
<comment type="similarity">
    <text evidence="2 17">Belongs to the peptidase A24 family.</text>
</comment>
<evidence type="ECO:0000256" key="1">
    <source>
        <dbReference type="ARBA" id="ARBA00004429"/>
    </source>
</evidence>
<feature type="transmembrane region" description="Helical" evidence="19">
    <location>
        <begin position="14"/>
        <end position="34"/>
    </location>
</feature>
<evidence type="ECO:0000256" key="18">
    <source>
        <dbReference type="RuleBase" id="RU003794"/>
    </source>
</evidence>
<evidence type="ECO:0000256" key="16">
    <source>
        <dbReference type="ARBA" id="ARBA00071870"/>
    </source>
</evidence>
<evidence type="ECO:0000256" key="19">
    <source>
        <dbReference type="SAM" id="Phobius"/>
    </source>
</evidence>
<comment type="subcellular location">
    <subcellularLocation>
        <location evidence="1">Cell inner membrane</location>
        <topology evidence="1">Multi-pass membrane protein</topology>
    </subcellularLocation>
    <subcellularLocation>
        <location evidence="18">Cell membrane</location>
        <topology evidence="18">Multi-pass membrane protein</topology>
    </subcellularLocation>
</comment>
<keyword evidence="11 19" id="KW-1133">Transmembrane helix</keyword>
<comment type="function">
    <text evidence="18">Plays an essential role in type IV pili and type II pseudopili formation by proteolytically removing the leader sequence from substrate proteins and subsequently monomethylating the alpha-amino group of the newly exposed N-terminal phenylalanine.</text>
</comment>
<sequence length="286" mass="32283">MLNILYSLQTVAPLWWGSLAILGLCIGSFLNVVIHRLPIMLKNNNHHEFNLCIPRSFCPHCNHSLKWHDNIPIFSWFLLKAQCRQCQNKISLRYPMIELATVALTLFISMIIPAGYTLLAALVFTWALIALTAIDIEHLLLPDNLTLSLLWGGLIFHLFDQTLALSDAVIGAVGGYLVLWCLYWTFWLTTRREALGYGDFKLLAALGAWLGWMDLPALLLIASLAGSSFTFITYLLRNRPLSTPLPFGPFLAFAGWLLFLHNYHEINDDSILSFHIAPSFIGKISQ</sequence>
<evidence type="ECO:0000259" key="20">
    <source>
        <dbReference type="Pfam" id="PF01478"/>
    </source>
</evidence>
<feature type="transmembrane region" description="Helical" evidence="19">
    <location>
        <begin position="194"/>
        <end position="212"/>
    </location>
</feature>
<dbReference type="GO" id="GO:0005886">
    <property type="term" value="C:plasma membrane"/>
    <property type="evidence" value="ECO:0007669"/>
    <property type="project" value="UniProtKB-SubCell"/>
</dbReference>
<organism evidence="23 25">
    <name type="scientific">Yersinia nurmii</name>
    <dbReference type="NCBI Taxonomy" id="685706"/>
    <lineage>
        <taxon>Bacteria</taxon>
        <taxon>Pseudomonadati</taxon>
        <taxon>Pseudomonadota</taxon>
        <taxon>Gammaproteobacteria</taxon>
        <taxon>Enterobacterales</taxon>
        <taxon>Yersiniaceae</taxon>
        <taxon>Yersinia</taxon>
    </lineage>
</organism>
<evidence type="ECO:0000256" key="9">
    <source>
        <dbReference type="ARBA" id="ARBA00022692"/>
    </source>
</evidence>
<dbReference type="GO" id="GO:0004190">
    <property type="term" value="F:aspartic-type endopeptidase activity"/>
    <property type="evidence" value="ECO:0007669"/>
    <property type="project" value="UniProtKB-EC"/>
</dbReference>
<dbReference type="Gene3D" id="1.20.120.1220">
    <property type="match status" value="1"/>
</dbReference>
<name>A0AAW7K9N7_9GAMM</name>
<keyword evidence="3" id="KW-1003">Cell membrane</keyword>
<comment type="caution">
    <text evidence="23">The sequence shown here is derived from an EMBL/GenBank/DDBJ whole genome shotgun (WGS) entry which is preliminary data.</text>
</comment>
<dbReference type="InterPro" id="IPR000045">
    <property type="entry name" value="Prepilin_IV_endopep_pep"/>
</dbReference>
<keyword evidence="8" id="KW-0949">S-adenosyl-L-methionine</keyword>
<evidence type="ECO:0000256" key="7">
    <source>
        <dbReference type="ARBA" id="ARBA00022679"/>
    </source>
</evidence>
<feature type="transmembrane region" description="Helical" evidence="19">
    <location>
        <begin position="118"/>
        <end position="134"/>
    </location>
</feature>
<evidence type="ECO:0000256" key="4">
    <source>
        <dbReference type="ARBA" id="ARBA00022519"/>
    </source>
</evidence>
<evidence type="ECO:0000313" key="23">
    <source>
        <dbReference type="EMBL" id="MDN0088899.1"/>
    </source>
</evidence>
<dbReference type="PANTHER" id="PTHR30487">
    <property type="entry name" value="TYPE 4 PREPILIN-LIKE PROTEINS LEADER PEPTIDE-PROCESSING ENZYME"/>
    <property type="match status" value="1"/>
</dbReference>
<protein>
    <recommendedName>
        <fullName evidence="16 18">Prepilin leader peptidase/N-methyltransferase</fullName>
        <ecNumber evidence="18">2.1.1.-</ecNumber>
        <ecNumber evidence="15 18">3.4.23.43</ecNumber>
    </recommendedName>
</protein>
<keyword evidence="10 18" id="KW-0378">Hydrolase</keyword>
<evidence type="ECO:0000313" key="22">
    <source>
        <dbReference type="EMBL" id="CNF06862.1"/>
    </source>
</evidence>
<keyword evidence="9 18" id="KW-0812">Transmembrane</keyword>
<dbReference type="Proteomes" id="UP001167864">
    <property type="component" value="Unassembled WGS sequence"/>
</dbReference>
<evidence type="ECO:0000256" key="13">
    <source>
        <dbReference type="ARBA" id="ARBA00023268"/>
    </source>
</evidence>
<keyword evidence="6 18" id="KW-0645">Protease</keyword>
<dbReference type="EC" id="3.4.23.43" evidence="15 18"/>
<dbReference type="RefSeq" id="WP_049601353.1">
    <property type="nucleotide sequence ID" value="NZ_CPYD01000014.1"/>
</dbReference>
<dbReference type="FunFam" id="1.20.120.1220:FF:000001">
    <property type="entry name" value="Type 4 prepilin-like proteins leader peptide-processing enzyme"/>
    <property type="match status" value="1"/>
</dbReference>
<keyword evidence="7 18" id="KW-0808">Transferase</keyword>
<dbReference type="InterPro" id="IPR014032">
    <property type="entry name" value="Peptidase_A24A_bac"/>
</dbReference>
<dbReference type="Proteomes" id="UP000040578">
    <property type="component" value="Unassembled WGS sequence"/>
</dbReference>
<keyword evidence="24" id="KW-1185">Reference proteome</keyword>
<evidence type="ECO:0000256" key="12">
    <source>
        <dbReference type="ARBA" id="ARBA00023136"/>
    </source>
</evidence>
<dbReference type="EMBL" id="JAUEHU010000018">
    <property type="protein sequence ID" value="MDN0088899.1"/>
    <property type="molecule type" value="Genomic_DNA"/>
</dbReference>
<dbReference type="GO" id="GO:0006465">
    <property type="term" value="P:signal peptide processing"/>
    <property type="evidence" value="ECO:0007669"/>
    <property type="project" value="TreeGrafter"/>
</dbReference>
<dbReference type="GO" id="GO:0008168">
    <property type="term" value="F:methyltransferase activity"/>
    <property type="evidence" value="ECO:0007669"/>
    <property type="project" value="UniProtKB-KW"/>
</dbReference>
<dbReference type="PRINTS" id="PR00864">
    <property type="entry name" value="PREPILNPTASE"/>
</dbReference>
<evidence type="ECO:0000256" key="8">
    <source>
        <dbReference type="ARBA" id="ARBA00022691"/>
    </source>
</evidence>
<proteinExistence type="inferred from homology"/>
<dbReference type="EMBL" id="CPYD01000014">
    <property type="protein sequence ID" value="CNF06862.1"/>
    <property type="molecule type" value="Genomic_DNA"/>
</dbReference>
<evidence type="ECO:0000256" key="5">
    <source>
        <dbReference type="ARBA" id="ARBA00022603"/>
    </source>
</evidence>
<feature type="transmembrane region" description="Helical" evidence="19">
    <location>
        <begin position="218"/>
        <end position="236"/>
    </location>
</feature>
<keyword evidence="4" id="KW-0997">Cell inner membrane</keyword>
<keyword evidence="13 18" id="KW-0511">Multifunctional enzyme</keyword>
<evidence type="ECO:0000259" key="21">
    <source>
        <dbReference type="Pfam" id="PF06750"/>
    </source>
</evidence>
<gene>
    <name evidence="22" type="primary">yst1O</name>
    <name evidence="22" type="ORF">ERS137967_03239</name>
    <name evidence="23" type="ORF">QVN42_16210</name>
</gene>
<feature type="transmembrane region" description="Helical" evidence="19">
    <location>
        <begin position="165"/>
        <end position="187"/>
    </location>
</feature>
<reference evidence="23" key="2">
    <citation type="submission" date="2023-06" db="EMBL/GenBank/DDBJ databases">
        <authorList>
            <person name="Polev D.E."/>
            <person name="Saitova A.T."/>
            <person name="Bogumilchik E.A."/>
            <person name="Kokorina G.I."/>
            <person name="Voskresenskaia E.A."/>
        </authorList>
    </citation>
    <scope>NUCLEOTIDE SEQUENCE</scope>
    <source>
        <strain evidence="23">2145 StPb PI</strain>
    </source>
</reference>
<evidence type="ECO:0000256" key="10">
    <source>
        <dbReference type="ARBA" id="ARBA00022801"/>
    </source>
</evidence>
<evidence type="ECO:0000256" key="6">
    <source>
        <dbReference type="ARBA" id="ARBA00022670"/>
    </source>
</evidence>
<dbReference type="EC" id="2.1.1.-" evidence="18"/>
<evidence type="ECO:0000256" key="11">
    <source>
        <dbReference type="ARBA" id="ARBA00022989"/>
    </source>
</evidence>
<dbReference type="AlphaFoldDB" id="A0AAW7K9N7"/>
<keyword evidence="12 19" id="KW-0472">Membrane</keyword>
<feature type="domain" description="Prepilin peptidase A24 N-terminal" evidence="21">
    <location>
        <begin position="21"/>
        <end position="110"/>
    </location>
</feature>
<evidence type="ECO:0000313" key="25">
    <source>
        <dbReference type="Proteomes" id="UP001167864"/>
    </source>
</evidence>
<dbReference type="Pfam" id="PF01478">
    <property type="entry name" value="Peptidase_A24"/>
    <property type="match status" value="1"/>
</dbReference>
<comment type="catalytic activity">
    <reaction evidence="14 18">
        <text>Typically cleaves a -Gly-|-Phe- bond to release an N-terminal, basic peptide of 5-8 residues from type IV prepilin, and then N-methylates the new N-terminal amino group, the methyl donor being S-adenosyl-L-methionine.</text>
        <dbReference type="EC" id="3.4.23.43"/>
    </reaction>
</comment>
<dbReference type="InterPro" id="IPR010627">
    <property type="entry name" value="Prepilin_pept_A24_N"/>
</dbReference>
<accession>A0AAW7K9N7</accession>
<dbReference type="PANTHER" id="PTHR30487:SF0">
    <property type="entry name" value="PREPILIN LEADER PEPTIDASE_N-METHYLTRANSFERASE-RELATED"/>
    <property type="match status" value="1"/>
</dbReference>
<evidence type="ECO:0000256" key="2">
    <source>
        <dbReference type="ARBA" id="ARBA00005801"/>
    </source>
</evidence>
<reference evidence="22 24" key="1">
    <citation type="submission" date="2015-03" db="EMBL/GenBank/DDBJ databases">
        <authorList>
            <consortium name="Pathogen Informatics"/>
            <person name="Murphy D."/>
        </authorList>
    </citation>
    <scope>NUCLEOTIDE SEQUENCE [LARGE SCALE GENOMIC DNA]</scope>
    <source>
        <strain evidence="22">Type strain: CIP110231</strain>
        <strain evidence="24">type strain: CIP110231</strain>
    </source>
</reference>
<evidence type="ECO:0000256" key="17">
    <source>
        <dbReference type="RuleBase" id="RU003793"/>
    </source>
</evidence>
<keyword evidence="5 18" id="KW-0489">Methyltransferase</keyword>
<evidence type="ECO:0000256" key="3">
    <source>
        <dbReference type="ARBA" id="ARBA00022475"/>
    </source>
</evidence>
<feature type="domain" description="Prepilin type IV endopeptidase peptidase" evidence="20">
    <location>
        <begin position="122"/>
        <end position="229"/>
    </location>
</feature>
<feature type="transmembrane region" description="Helical" evidence="19">
    <location>
        <begin position="94"/>
        <end position="112"/>
    </location>
</feature>
<evidence type="ECO:0000256" key="15">
    <source>
        <dbReference type="ARBA" id="ARBA00067082"/>
    </source>
</evidence>
<dbReference type="InterPro" id="IPR050882">
    <property type="entry name" value="Prepilin_peptidase/N-MTase"/>
</dbReference>
<dbReference type="GO" id="GO:0032259">
    <property type="term" value="P:methylation"/>
    <property type="evidence" value="ECO:0007669"/>
    <property type="project" value="UniProtKB-KW"/>
</dbReference>